<dbReference type="EnsemblMetazoa" id="Aqu2.1.38071_001">
    <property type="protein sequence ID" value="Aqu2.1.38071_001"/>
    <property type="gene ID" value="Aqu2.1.38071"/>
</dbReference>
<protein>
    <submittedName>
        <fullName evidence="1">Uncharacterized protein</fullName>
    </submittedName>
</protein>
<dbReference type="AlphaFoldDB" id="A0A1X7VDH1"/>
<sequence length="103" mass="11378">MVMDKGFLVFINTFDPEKSYLRVCIADWPSRDNFIPRLLAMAAISLETKRAPNTSNRGIVWACIGATLVLKASNLVIAISPILILKFTTALYATDDASQNRTS</sequence>
<organism evidence="1">
    <name type="scientific">Amphimedon queenslandica</name>
    <name type="common">Sponge</name>
    <dbReference type="NCBI Taxonomy" id="400682"/>
    <lineage>
        <taxon>Eukaryota</taxon>
        <taxon>Metazoa</taxon>
        <taxon>Porifera</taxon>
        <taxon>Demospongiae</taxon>
        <taxon>Heteroscleromorpha</taxon>
        <taxon>Haplosclerida</taxon>
        <taxon>Niphatidae</taxon>
        <taxon>Amphimedon</taxon>
    </lineage>
</organism>
<evidence type="ECO:0000313" key="1">
    <source>
        <dbReference type="EnsemblMetazoa" id="Aqu2.1.38071_001"/>
    </source>
</evidence>
<accession>A0A1X7VDH1</accession>
<proteinExistence type="predicted"/>
<name>A0A1X7VDH1_AMPQE</name>
<reference evidence="1" key="1">
    <citation type="submission" date="2017-05" db="UniProtKB">
        <authorList>
            <consortium name="EnsemblMetazoa"/>
        </authorList>
    </citation>
    <scope>IDENTIFICATION</scope>
</reference>
<dbReference type="InParanoid" id="A0A1X7VDH1"/>